<dbReference type="GO" id="GO:0046872">
    <property type="term" value="F:metal ion binding"/>
    <property type="evidence" value="ECO:0007669"/>
    <property type="project" value="UniProtKB-KW"/>
</dbReference>
<dbReference type="InterPro" id="IPR029058">
    <property type="entry name" value="AB_hydrolase_fold"/>
</dbReference>
<dbReference type="Proteomes" id="UP001174997">
    <property type="component" value="Unassembled WGS sequence"/>
</dbReference>
<protein>
    <recommendedName>
        <fullName evidence="8">Carboxylic ester hydrolase</fullName>
        <ecNumber evidence="8">3.1.1.-</ecNumber>
    </recommendedName>
</protein>
<feature type="region of interest" description="Disordered" evidence="9">
    <location>
        <begin position="32"/>
        <end position="67"/>
    </location>
</feature>
<keyword evidence="7" id="KW-1015">Disulfide bond</keyword>
<keyword evidence="5 8" id="KW-0378">Hydrolase</keyword>
<keyword evidence="11" id="KW-1185">Reference proteome</keyword>
<evidence type="ECO:0000256" key="5">
    <source>
        <dbReference type="ARBA" id="ARBA00022801"/>
    </source>
</evidence>
<keyword evidence="6" id="KW-0106">Calcium</keyword>
<proteinExistence type="inferred from homology"/>
<dbReference type="EMBL" id="JAULSY010000071">
    <property type="protein sequence ID" value="KAK0667510.1"/>
    <property type="molecule type" value="Genomic_DNA"/>
</dbReference>
<evidence type="ECO:0000256" key="2">
    <source>
        <dbReference type="ARBA" id="ARBA00022487"/>
    </source>
</evidence>
<evidence type="ECO:0000313" key="10">
    <source>
        <dbReference type="EMBL" id="KAK0667510.1"/>
    </source>
</evidence>
<dbReference type="EC" id="3.1.1.-" evidence="8"/>
<evidence type="ECO:0000313" key="11">
    <source>
        <dbReference type="Proteomes" id="UP001174997"/>
    </source>
</evidence>
<dbReference type="PANTHER" id="PTHR33938:SF2">
    <property type="entry name" value="CARBOXYLIC ESTER HYDROLASE"/>
    <property type="match status" value="1"/>
</dbReference>
<dbReference type="SUPFAM" id="SSF53474">
    <property type="entry name" value="alpha/beta-Hydrolases"/>
    <property type="match status" value="1"/>
</dbReference>
<feature type="signal peptide" evidence="8">
    <location>
        <begin position="1"/>
        <end position="25"/>
    </location>
</feature>
<keyword evidence="2" id="KW-0719">Serine esterase</keyword>
<dbReference type="GO" id="GO:0030600">
    <property type="term" value="F:feruloyl esterase activity"/>
    <property type="evidence" value="ECO:0007669"/>
    <property type="project" value="UniProtKB-ARBA"/>
</dbReference>
<organism evidence="10 11">
    <name type="scientific">Cercophora samala</name>
    <dbReference type="NCBI Taxonomy" id="330535"/>
    <lineage>
        <taxon>Eukaryota</taxon>
        <taxon>Fungi</taxon>
        <taxon>Dikarya</taxon>
        <taxon>Ascomycota</taxon>
        <taxon>Pezizomycotina</taxon>
        <taxon>Sordariomycetes</taxon>
        <taxon>Sordariomycetidae</taxon>
        <taxon>Sordariales</taxon>
        <taxon>Lasiosphaeriaceae</taxon>
        <taxon>Cercophora</taxon>
    </lineage>
</organism>
<dbReference type="InterPro" id="IPR011118">
    <property type="entry name" value="Tannase/feruloyl_esterase"/>
</dbReference>
<reference evidence="10" key="1">
    <citation type="submission" date="2023-06" db="EMBL/GenBank/DDBJ databases">
        <title>Genome-scale phylogeny and comparative genomics of the fungal order Sordariales.</title>
        <authorList>
            <consortium name="Lawrence Berkeley National Laboratory"/>
            <person name="Hensen N."/>
            <person name="Bonometti L."/>
            <person name="Westerberg I."/>
            <person name="Brannstrom I.O."/>
            <person name="Guillou S."/>
            <person name="Cros-Aarteil S."/>
            <person name="Calhoun S."/>
            <person name="Haridas S."/>
            <person name="Kuo A."/>
            <person name="Mondo S."/>
            <person name="Pangilinan J."/>
            <person name="Riley R."/>
            <person name="Labutti K."/>
            <person name="Andreopoulos B."/>
            <person name="Lipzen A."/>
            <person name="Chen C."/>
            <person name="Yanf M."/>
            <person name="Daum C."/>
            <person name="Ng V."/>
            <person name="Clum A."/>
            <person name="Steindorff A."/>
            <person name="Ohm R."/>
            <person name="Martin F."/>
            <person name="Silar P."/>
            <person name="Natvig D."/>
            <person name="Lalanne C."/>
            <person name="Gautier V."/>
            <person name="Ament-Velasquez S.L."/>
            <person name="Kruys A."/>
            <person name="Hutchinson M.I."/>
            <person name="Powell A.J."/>
            <person name="Barry K."/>
            <person name="Miller A.N."/>
            <person name="Grigoriev I.V."/>
            <person name="Debuchy R."/>
            <person name="Gladieux P."/>
            <person name="Thoren M.H."/>
            <person name="Johannesson H."/>
        </authorList>
    </citation>
    <scope>NUCLEOTIDE SEQUENCE</scope>
    <source>
        <strain evidence="10">CBS 307.81</strain>
    </source>
</reference>
<feature type="chain" id="PRO_5041489231" description="Carboxylic ester hydrolase" evidence="8">
    <location>
        <begin position="26"/>
        <end position="622"/>
    </location>
</feature>
<evidence type="ECO:0000256" key="1">
    <source>
        <dbReference type="ARBA" id="ARBA00006249"/>
    </source>
</evidence>
<name>A0AA40DA47_9PEZI</name>
<evidence type="ECO:0000256" key="6">
    <source>
        <dbReference type="ARBA" id="ARBA00022837"/>
    </source>
</evidence>
<evidence type="ECO:0000256" key="8">
    <source>
        <dbReference type="RuleBase" id="RU361238"/>
    </source>
</evidence>
<dbReference type="AlphaFoldDB" id="A0AA40DA47"/>
<keyword evidence="4 8" id="KW-0732">Signal</keyword>
<accession>A0AA40DA47</accession>
<evidence type="ECO:0000256" key="9">
    <source>
        <dbReference type="SAM" id="MobiDB-lite"/>
    </source>
</evidence>
<feature type="compositionally biased region" description="Polar residues" evidence="9">
    <location>
        <begin position="43"/>
        <end position="67"/>
    </location>
</feature>
<sequence length="622" mass="68198">MTLWRFITATAVAVATLLSTFHALASPSPLPIPHTTTTTTTTSPATCKRNPNLQRRQSQAQLGDQQATHPICNTEHITSILRSLNTAATIENVTPVAANGSYGEGTSDPPYPVDPTNLPALCAVTIKIDQSATANYRFGLFLPDDLPSSTKRLLVVGNGGFSGGINWLDMAAGPHHGMAALSTDTGHNSTAIETSWAKNHAEKKELWGWRAMHGSVVLGKEIIRRYYEQPDNEKLWTYYSGCSTGGRQGLRELQEFPDSFDGALIGAPAWWTGRLNPFLMQVGLYNLPAEDSNPYHIPLEKFSLLVDEVTRQCDGVDGVQDGIVSSPHQCEFDLGSLVCSEFGSNLTECLTFEQAETVRKVYEGWLSEDGELLYPGLTLSSEDQWWIVLGGKEPSPFGLGYIKDFLLDNDGKEFDWAGMSSLGKDIVDRAQSQDPGRSSARQYDISNFKDRGGKVILYHGLADGLVPEKGSWWYYNKTIDTFGGDLEGVRDFIRYFQIPGMGHCFSTPDCRPNAPWNIGGAFQPGLLGTDTWSVPGFEDAEHDALLALMAWTEEGKAVDKLIATTWKEPTDPSTGVLGQRPICPWPEKAVYDGVGDVNEAGSWECAMEKVGLVSELRRRVES</sequence>
<comment type="caution">
    <text evidence="10">The sequence shown here is derived from an EMBL/GenBank/DDBJ whole genome shotgun (WGS) entry which is preliminary data.</text>
</comment>
<evidence type="ECO:0000256" key="4">
    <source>
        <dbReference type="ARBA" id="ARBA00022729"/>
    </source>
</evidence>
<dbReference type="Pfam" id="PF07519">
    <property type="entry name" value="Tannase"/>
    <property type="match status" value="2"/>
</dbReference>
<keyword evidence="3" id="KW-0479">Metal-binding</keyword>
<dbReference type="PANTHER" id="PTHR33938">
    <property type="entry name" value="FERULOYL ESTERASE B-RELATED"/>
    <property type="match status" value="1"/>
</dbReference>
<evidence type="ECO:0000256" key="3">
    <source>
        <dbReference type="ARBA" id="ARBA00022723"/>
    </source>
</evidence>
<evidence type="ECO:0000256" key="7">
    <source>
        <dbReference type="ARBA" id="ARBA00023157"/>
    </source>
</evidence>
<gene>
    <name evidence="10" type="ORF">QBC41DRAFT_323880</name>
</gene>
<comment type="similarity">
    <text evidence="1 8">Belongs to the tannase family.</text>
</comment>